<feature type="transmembrane region" description="Helical" evidence="5">
    <location>
        <begin position="244"/>
        <end position="262"/>
    </location>
</feature>
<protein>
    <recommendedName>
        <fullName evidence="8">Type IV secretion system protein</fullName>
    </recommendedName>
</protein>
<sequence length="1268" mass="136748">MFESMGDKLGDILKFVFADVYLWIIKPLQDIKMFETLIYGKDGEDFLVFGVFTSEEMEKIFQPGLTYFTAVAIATILIGVMFGGMKISSVGINPSNRTYAIEFMKDLAIVAIVLFNLPTLYMCLFGINYMITDLFNPKSTEALIEFKKELDPQNNDVLGQALIGLTLLGLMIWANFYYLMRKVTLIILILLGPLMVAMYLIPGTKGITAGWLKELTGTIFVQSIHAVIFWIISILVTDASGPEAVILYIVFIPLTEALRSLIGLGGDMTNKLNTAGAMLGMSALAGMYGSVKGAMGDKSVMGALKGAYNGTKDSKKGQMDSSDSPDGVKSTMASNSGTDTGSNLSAEKMLKAGEITSKMGKAVFGMAGAVAGSPMGPGGSMLLSTVGFAAGGAVGGIAGRVGTAGVSLGTKGLQQALKGGKQGFKDGKDLFNAESLADDKLANTLADNDTTKWASDNKEQFMKDMKEKFPDAHQSSLDGMWNKNVSTKRDDFLNKARGTVGELKKNDGSFAKGDALASATKDKLTNDWAKSNRDSFMKNFDEKNPVSSNMSEAGIQARNQAKSEAWSDAVSARKEEYSKIANITAGKMSNGLDPSNAYINKDDYSKSVAEQALASDKKDFKSNYRNMEDKAIDSAFEKTNGSEAAYLARAKSASNSINTKSGNKVNGAALASAVTDKLTNDWEKSNQDSFMKEYDKQNPINPNITEADISARNQSKSQAWGAAVSEKRKEYSKIANNATKKMSNGSDPSSANIDREEFSKSVATQAFASDRNAFKTNFRNLNPGASDKDIELEFEKDKGGQKVYLTKAKNAVSGVKTGQLYGRNDVNTPYLASQLATMKTNQKKTQFLNEQKESGVSESDAIKTWSTQEQPGVYKKNLQEASKQIPAHIPLDKTIISNSAVRGVASVASGALSGVVATTGVKEIGGFLKDTKVGKVAIAGAQGAVTGFQQGVSNNSGSVMSSAVSATTGMKNIISQPHVAENILGKQEGFKNAISYTTGIVGGIRGHQMGAKTAMKINPYNKAVNQQVSEVSDISHLAQRDDGNGNMQIAKGAVQLVTTGNQSYVQVRDKTGQTKVVSRYGAGDSSLKTGEMVYQDLNIQDGALVQDSNAYKYDSAGGKINIGRAINVNPSKLLANRNTPKTPRVVQEVQSYNQQVDSGQYYSDDIISKNMKNMKMIVTKERSYMTAQDQSGEIYRVSPYGAGDARLDKDKETEIKCIVKNRRIEKEENSSFATSLQPKDLIPTKSNKRLERRSEFEAIRHKSLGGTM</sequence>
<evidence type="ECO:0000256" key="5">
    <source>
        <dbReference type="SAM" id="Phobius"/>
    </source>
</evidence>
<evidence type="ECO:0000256" key="2">
    <source>
        <dbReference type="ARBA" id="ARBA00022989"/>
    </source>
</evidence>
<gene>
    <name evidence="6" type="ORF">ACFFIX_20355</name>
</gene>
<feature type="transmembrane region" description="Helical" evidence="5">
    <location>
        <begin position="157"/>
        <end position="178"/>
    </location>
</feature>
<feature type="compositionally biased region" description="Polar residues" evidence="4">
    <location>
        <begin position="331"/>
        <end position="343"/>
    </location>
</feature>
<evidence type="ECO:0000256" key="3">
    <source>
        <dbReference type="ARBA" id="ARBA00023136"/>
    </source>
</evidence>
<dbReference type="Pfam" id="PF04610">
    <property type="entry name" value="TrbL"/>
    <property type="match status" value="1"/>
</dbReference>
<dbReference type="InterPro" id="IPR007688">
    <property type="entry name" value="Conjugal_tfr_TrbL/VirB6"/>
</dbReference>
<evidence type="ECO:0000256" key="4">
    <source>
        <dbReference type="SAM" id="MobiDB-lite"/>
    </source>
</evidence>
<dbReference type="Proteomes" id="UP001589854">
    <property type="component" value="Unassembled WGS sequence"/>
</dbReference>
<keyword evidence="1 5" id="KW-0812">Transmembrane</keyword>
<accession>A0ABV6GJ62</accession>
<evidence type="ECO:0000256" key="1">
    <source>
        <dbReference type="ARBA" id="ARBA00022692"/>
    </source>
</evidence>
<feature type="transmembrane region" description="Helical" evidence="5">
    <location>
        <begin position="185"/>
        <end position="203"/>
    </location>
</feature>
<proteinExistence type="predicted"/>
<evidence type="ECO:0000313" key="6">
    <source>
        <dbReference type="EMBL" id="MFC0273742.1"/>
    </source>
</evidence>
<name>A0ABV6GJ62_9BACI</name>
<keyword evidence="3 5" id="KW-0472">Membrane</keyword>
<feature type="region of interest" description="Disordered" evidence="4">
    <location>
        <begin position="311"/>
        <end position="343"/>
    </location>
</feature>
<evidence type="ECO:0008006" key="8">
    <source>
        <dbReference type="Google" id="ProtNLM"/>
    </source>
</evidence>
<organism evidence="6 7">
    <name type="scientific">Metabacillus herbersteinensis</name>
    <dbReference type="NCBI Taxonomy" id="283816"/>
    <lineage>
        <taxon>Bacteria</taxon>
        <taxon>Bacillati</taxon>
        <taxon>Bacillota</taxon>
        <taxon>Bacilli</taxon>
        <taxon>Bacillales</taxon>
        <taxon>Bacillaceae</taxon>
        <taxon>Metabacillus</taxon>
    </lineage>
</organism>
<keyword evidence="7" id="KW-1185">Reference proteome</keyword>
<dbReference type="EMBL" id="JBHLVO010000024">
    <property type="protein sequence ID" value="MFC0273742.1"/>
    <property type="molecule type" value="Genomic_DNA"/>
</dbReference>
<comment type="caution">
    <text evidence="6">The sequence shown here is derived from an EMBL/GenBank/DDBJ whole genome shotgun (WGS) entry which is preliminary data.</text>
</comment>
<feature type="transmembrane region" description="Helical" evidence="5">
    <location>
        <begin position="107"/>
        <end position="131"/>
    </location>
</feature>
<feature type="transmembrane region" description="Helical" evidence="5">
    <location>
        <begin position="65"/>
        <end position="87"/>
    </location>
</feature>
<reference evidence="6 7" key="1">
    <citation type="submission" date="2024-09" db="EMBL/GenBank/DDBJ databases">
        <authorList>
            <person name="Sun Q."/>
            <person name="Mori K."/>
        </authorList>
    </citation>
    <scope>NUCLEOTIDE SEQUENCE [LARGE SCALE GENOMIC DNA]</scope>
    <source>
        <strain evidence="6 7">CCM 7228</strain>
    </source>
</reference>
<dbReference type="RefSeq" id="WP_378937345.1">
    <property type="nucleotide sequence ID" value="NZ_JBHLVO010000024.1"/>
</dbReference>
<keyword evidence="2 5" id="KW-1133">Transmembrane helix</keyword>
<evidence type="ECO:0000313" key="7">
    <source>
        <dbReference type="Proteomes" id="UP001589854"/>
    </source>
</evidence>
<feature type="transmembrane region" description="Helical" evidence="5">
    <location>
        <begin position="215"/>
        <end position="237"/>
    </location>
</feature>